<feature type="transmembrane region" description="Helical" evidence="9">
    <location>
        <begin position="249"/>
        <end position="267"/>
    </location>
</feature>
<feature type="transmembrane region" description="Helical" evidence="9">
    <location>
        <begin position="85"/>
        <end position="110"/>
    </location>
</feature>
<feature type="transmembrane region" description="Helical" evidence="9">
    <location>
        <begin position="217"/>
        <end position="237"/>
    </location>
</feature>
<dbReference type="InterPro" id="IPR000326">
    <property type="entry name" value="PAP2/HPO"/>
</dbReference>
<evidence type="ECO:0000256" key="4">
    <source>
        <dbReference type="ARBA" id="ARBA00022824"/>
    </source>
</evidence>
<feature type="transmembrane region" description="Helical" evidence="9">
    <location>
        <begin position="158"/>
        <end position="180"/>
    </location>
</feature>
<reference evidence="11" key="1">
    <citation type="journal article" date="2021" name="Nat. Commun.">
        <title>Genetic determinants of endophytism in the Arabidopsis root mycobiome.</title>
        <authorList>
            <person name="Mesny F."/>
            <person name="Miyauchi S."/>
            <person name="Thiergart T."/>
            <person name="Pickel B."/>
            <person name="Atanasova L."/>
            <person name="Karlsson M."/>
            <person name="Huettel B."/>
            <person name="Barry K.W."/>
            <person name="Haridas S."/>
            <person name="Chen C."/>
            <person name="Bauer D."/>
            <person name="Andreopoulos W."/>
            <person name="Pangilinan J."/>
            <person name="LaButti K."/>
            <person name="Riley R."/>
            <person name="Lipzen A."/>
            <person name="Clum A."/>
            <person name="Drula E."/>
            <person name="Henrissat B."/>
            <person name="Kohler A."/>
            <person name="Grigoriev I.V."/>
            <person name="Martin F.M."/>
            <person name="Hacquard S."/>
        </authorList>
    </citation>
    <scope>NUCLEOTIDE SEQUENCE</scope>
    <source>
        <strain evidence="11">MPI-SDFR-AT-0073</strain>
    </source>
</reference>
<evidence type="ECO:0000256" key="9">
    <source>
        <dbReference type="SAM" id="Phobius"/>
    </source>
</evidence>
<dbReference type="SMART" id="SM00014">
    <property type="entry name" value="acidPPc"/>
    <property type="match status" value="1"/>
</dbReference>
<evidence type="ECO:0000256" key="7">
    <source>
        <dbReference type="ARBA" id="ARBA00038324"/>
    </source>
</evidence>
<name>A0A9P8U954_9PEZI</name>
<accession>A0A9P8U954</accession>
<feature type="transmembrane region" description="Helical" evidence="9">
    <location>
        <begin position="311"/>
        <end position="331"/>
    </location>
</feature>
<evidence type="ECO:0000256" key="1">
    <source>
        <dbReference type="ARBA" id="ARBA00004477"/>
    </source>
</evidence>
<feature type="transmembrane region" description="Helical" evidence="9">
    <location>
        <begin position="117"/>
        <end position="138"/>
    </location>
</feature>
<dbReference type="Pfam" id="PF01569">
    <property type="entry name" value="PAP2"/>
    <property type="match status" value="1"/>
</dbReference>
<organism evidence="11 12">
    <name type="scientific">Truncatella angustata</name>
    <dbReference type="NCBI Taxonomy" id="152316"/>
    <lineage>
        <taxon>Eukaryota</taxon>
        <taxon>Fungi</taxon>
        <taxon>Dikarya</taxon>
        <taxon>Ascomycota</taxon>
        <taxon>Pezizomycotina</taxon>
        <taxon>Sordariomycetes</taxon>
        <taxon>Xylariomycetidae</taxon>
        <taxon>Amphisphaeriales</taxon>
        <taxon>Sporocadaceae</taxon>
        <taxon>Truncatella</taxon>
    </lineage>
</organism>
<dbReference type="InterPro" id="IPR036938">
    <property type="entry name" value="PAP2/HPO_sf"/>
</dbReference>
<evidence type="ECO:0000313" key="12">
    <source>
        <dbReference type="Proteomes" id="UP000758603"/>
    </source>
</evidence>
<keyword evidence="6 9" id="KW-0472">Membrane</keyword>
<dbReference type="GO" id="GO:0042392">
    <property type="term" value="F:sphingosine-1-phosphate phosphatase activity"/>
    <property type="evidence" value="ECO:0007669"/>
    <property type="project" value="TreeGrafter"/>
</dbReference>
<dbReference type="OrthoDB" id="301434at2759"/>
<keyword evidence="12" id="KW-1185">Reference proteome</keyword>
<dbReference type="PANTHER" id="PTHR14969:SF28">
    <property type="entry name" value="DIHYDROSPHINGOSINE 1-PHOSPHATE PHOSPHATASE LCB3-RELATED"/>
    <property type="match status" value="1"/>
</dbReference>
<dbReference type="EMBL" id="JAGPXC010000010">
    <property type="protein sequence ID" value="KAH6645919.1"/>
    <property type="molecule type" value="Genomic_DNA"/>
</dbReference>
<dbReference type="GeneID" id="70138419"/>
<gene>
    <name evidence="11" type="ORF">BKA67DRAFT_89506</name>
</gene>
<feature type="domain" description="Phosphatidic acid phosphatase type 2/haloperoxidase" evidence="10">
    <location>
        <begin position="115"/>
        <end position="235"/>
    </location>
</feature>
<dbReference type="CDD" id="cd03388">
    <property type="entry name" value="PAP2_SPPase1"/>
    <property type="match status" value="1"/>
</dbReference>
<protein>
    <submittedName>
        <fullName evidence="11">Phosphatidic acid phosphatase type 2/haloperoxidase</fullName>
    </submittedName>
</protein>
<comment type="subcellular location">
    <subcellularLocation>
        <location evidence="1">Endoplasmic reticulum membrane</location>
        <topology evidence="1">Multi-pass membrane protein</topology>
    </subcellularLocation>
</comment>
<dbReference type="PANTHER" id="PTHR14969">
    <property type="entry name" value="SPHINGOSINE-1-PHOSPHATE PHOSPHOHYDROLASE"/>
    <property type="match status" value="1"/>
</dbReference>
<dbReference type="Gene3D" id="1.20.144.10">
    <property type="entry name" value="Phosphatidic acid phosphatase type 2/haloperoxidase"/>
    <property type="match status" value="1"/>
</dbReference>
<dbReference type="Proteomes" id="UP000758603">
    <property type="component" value="Unassembled WGS sequence"/>
</dbReference>
<feature type="transmembrane region" description="Helical" evidence="9">
    <location>
        <begin position="192"/>
        <end position="211"/>
    </location>
</feature>
<keyword evidence="4" id="KW-0256">Endoplasmic reticulum</keyword>
<evidence type="ECO:0000256" key="2">
    <source>
        <dbReference type="ARBA" id="ARBA00022692"/>
    </source>
</evidence>
<dbReference type="SUPFAM" id="SSF48317">
    <property type="entry name" value="Acid phosphatase/Vanadium-dependent haloperoxidase"/>
    <property type="match status" value="1"/>
</dbReference>
<comment type="similarity">
    <text evidence="7">Belongs to the type 2 lipid phosphate phosphatase family.</text>
</comment>
<proteinExistence type="inferred from homology"/>
<keyword evidence="5 9" id="KW-1133">Transmembrane helix</keyword>
<feature type="region of interest" description="Disordered" evidence="8">
    <location>
        <begin position="425"/>
        <end position="471"/>
    </location>
</feature>
<evidence type="ECO:0000256" key="8">
    <source>
        <dbReference type="SAM" id="MobiDB-lite"/>
    </source>
</evidence>
<evidence type="ECO:0000256" key="5">
    <source>
        <dbReference type="ARBA" id="ARBA00022989"/>
    </source>
</evidence>
<dbReference type="AlphaFoldDB" id="A0A9P8U954"/>
<sequence length="564" mass="62065">MNHSQANGAASASSELPKLVTSAAAKAEEKEPVIDAGLRSLDHYRRALPKWRYDLRQQLLPLIRWETPYLAWLQETLRTPALDSYFAITANLGTHTFFMIGLPILFWCGYASFGKGLVHILAAGVFFTGFIKDFFSLPRPLSPPLHRITMSGSAALEYGFPSTHSANAVSVAVYGILLLHSPENAFQPNTKFALEFLAYFYTASIIFGRLYCGMHGFLDVIIGSIMGAVISLIEFYYGPAVEMYLRDQAVSGVLIVTLVIFVLVRVHPEPADDCPCFDDSVAFAGVVIGVEVGTWHFSNSLYALNPFDLEALGWVKTVVRILFGVFCVIAWREAAKPTLLKGLPYLFRVIEKLGLALPRRFFMPASEYKNIPLSLRVDNLVPSVSEIPKIVNNIRRGGRGRSVSIGPQSAADAYETLAYRDRRRRESIGSNGSIRSKPSIADLKAGSPLPGTTEEEQQTGHSSAVSGAGRLGDYERMMGEGTVLVSPSEDKDDQDPMLFVGQQDELGEKEVFAKLVKPRVRYDVEVVTKLVVYGGIGLVAVDIVPIIFHFVGLGVPVILNYHHS</sequence>
<comment type="caution">
    <text evidence="11">The sequence shown here is derived from an EMBL/GenBank/DDBJ whole genome shotgun (WGS) entry which is preliminary data.</text>
</comment>
<dbReference type="RefSeq" id="XP_045952433.1">
    <property type="nucleotide sequence ID" value="XM_046109528.1"/>
</dbReference>
<evidence type="ECO:0000256" key="3">
    <source>
        <dbReference type="ARBA" id="ARBA00022801"/>
    </source>
</evidence>
<feature type="transmembrane region" description="Helical" evidence="9">
    <location>
        <begin position="530"/>
        <end position="559"/>
    </location>
</feature>
<keyword evidence="3" id="KW-0378">Hydrolase</keyword>
<dbReference type="GO" id="GO:0005789">
    <property type="term" value="C:endoplasmic reticulum membrane"/>
    <property type="evidence" value="ECO:0007669"/>
    <property type="project" value="UniProtKB-SubCell"/>
</dbReference>
<keyword evidence="2 9" id="KW-0812">Transmembrane</keyword>
<evidence type="ECO:0000256" key="6">
    <source>
        <dbReference type="ARBA" id="ARBA00023136"/>
    </source>
</evidence>
<evidence type="ECO:0000313" key="11">
    <source>
        <dbReference type="EMBL" id="KAH6645919.1"/>
    </source>
</evidence>
<evidence type="ECO:0000259" key="10">
    <source>
        <dbReference type="SMART" id="SM00014"/>
    </source>
</evidence>